<dbReference type="EMBL" id="BARS01041033">
    <property type="protein sequence ID" value="GAG41293.1"/>
    <property type="molecule type" value="Genomic_DNA"/>
</dbReference>
<protein>
    <submittedName>
        <fullName evidence="1">Uncharacterized protein</fullName>
    </submittedName>
</protein>
<gene>
    <name evidence="1" type="ORF">S01H1_62469</name>
</gene>
<comment type="caution">
    <text evidence="1">The sequence shown here is derived from an EMBL/GenBank/DDBJ whole genome shotgun (WGS) entry which is preliminary data.</text>
</comment>
<reference evidence="1" key="1">
    <citation type="journal article" date="2014" name="Front. Microbiol.">
        <title>High frequency of phylogenetically diverse reductive dehalogenase-homologous genes in deep subseafloor sedimentary metagenomes.</title>
        <authorList>
            <person name="Kawai M."/>
            <person name="Futagami T."/>
            <person name="Toyoda A."/>
            <person name="Takaki Y."/>
            <person name="Nishi S."/>
            <person name="Hori S."/>
            <person name="Arai W."/>
            <person name="Tsubouchi T."/>
            <person name="Morono Y."/>
            <person name="Uchiyama I."/>
            <person name="Ito T."/>
            <person name="Fujiyama A."/>
            <person name="Inagaki F."/>
            <person name="Takami H."/>
        </authorList>
    </citation>
    <scope>NUCLEOTIDE SEQUENCE</scope>
    <source>
        <strain evidence="1">Expedition CK06-06</strain>
    </source>
</reference>
<sequence>PPLSVRIVTDLGNEQALKEFRSNIKKKSRELYKYVQVLAEYGWFDHFLESWQKLEPSTIDKLPQYVLP</sequence>
<evidence type="ECO:0000313" key="1">
    <source>
        <dbReference type="EMBL" id="GAG41293.1"/>
    </source>
</evidence>
<name>X0XXH4_9ZZZZ</name>
<proteinExistence type="predicted"/>
<accession>X0XXH4</accession>
<dbReference type="AlphaFoldDB" id="X0XXH4"/>
<feature type="non-terminal residue" evidence="1">
    <location>
        <position position="1"/>
    </location>
</feature>
<organism evidence="1">
    <name type="scientific">marine sediment metagenome</name>
    <dbReference type="NCBI Taxonomy" id="412755"/>
    <lineage>
        <taxon>unclassified sequences</taxon>
        <taxon>metagenomes</taxon>
        <taxon>ecological metagenomes</taxon>
    </lineage>
</organism>